<evidence type="ECO:0000256" key="7">
    <source>
        <dbReference type="ARBA" id="ARBA00023004"/>
    </source>
</evidence>
<dbReference type="SUPFAM" id="SSF48264">
    <property type="entry name" value="Cytochrome P450"/>
    <property type="match status" value="1"/>
</dbReference>
<organism evidence="12 13">
    <name type="scientific">Aristolochia fimbriata</name>
    <name type="common">White veined hardy Dutchman's pipe vine</name>
    <dbReference type="NCBI Taxonomy" id="158543"/>
    <lineage>
        <taxon>Eukaryota</taxon>
        <taxon>Viridiplantae</taxon>
        <taxon>Streptophyta</taxon>
        <taxon>Embryophyta</taxon>
        <taxon>Tracheophyta</taxon>
        <taxon>Spermatophyta</taxon>
        <taxon>Magnoliopsida</taxon>
        <taxon>Magnoliidae</taxon>
        <taxon>Piperales</taxon>
        <taxon>Aristolochiaceae</taxon>
        <taxon>Aristolochia</taxon>
    </lineage>
</organism>
<dbReference type="GO" id="GO:0016125">
    <property type="term" value="P:sterol metabolic process"/>
    <property type="evidence" value="ECO:0007669"/>
    <property type="project" value="TreeGrafter"/>
</dbReference>
<name>A0AAV7DWW5_ARIFI</name>
<dbReference type="PANTHER" id="PTHR24286">
    <property type="entry name" value="CYTOCHROME P450 26"/>
    <property type="match status" value="1"/>
</dbReference>
<comment type="cofactor">
    <cofactor evidence="11">
        <name>heme</name>
        <dbReference type="ChEBI" id="CHEBI:30413"/>
    </cofactor>
</comment>
<keyword evidence="10" id="KW-0456">Lyase</keyword>
<dbReference type="AlphaFoldDB" id="A0AAV7DWW5"/>
<comment type="caution">
    <text evidence="12">The sequence shown here is derived from an EMBL/GenBank/DDBJ whole genome shotgun (WGS) entry which is preliminary data.</text>
</comment>
<dbReference type="InterPro" id="IPR001128">
    <property type="entry name" value="Cyt_P450"/>
</dbReference>
<keyword evidence="5" id="KW-0925">Oxylipin biosynthesis</keyword>
<evidence type="ECO:0000256" key="5">
    <source>
        <dbReference type="ARBA" id="ARBA00022767"/>
    </source>
</evidence>
<protein>
    <recommendedName>
        <fullName evidence="14">Allene oxide synthase</fullName>
    </recommendedName>
</protein>
<dbReference type="Gene3D" id="1.10.630.10">
    <property type="entry name" value="Cytochrome P450"/>
    <property type="match status" value="1"/>
</dbReference>
<evidence type="ECO:0000256" key="9">
    <source>
        <dbReference type="ARBA" id="ARBA00023160"/>
    </source>
</evidence>
<dbReference type="GO" id="GO:0005506">
    <property type="term" value="F:iron ion binding"/>
    <property type="evidence" value="ECO:0007669"/>
    <property type="project" value="InterPro"/>
</dbReference>
<evidence type="ECO:0000256" key="3">
    <source>
        <dbReference type="ARBA" id="ARBA00022617"/>
    </source>
</evidence>
<dbReference type="Proteomes" id="UP000825729">
    <property type="component" value="Unassembled WGS sequence"/>
</dbReference>
<dbReference type="PRINTS" id="PR00465">
    <property type="entry name" value="EP450IV"/>
</dbReference>
<keyword evidence="2" id="KW-0444">Lipid biosynthesis</keyword>
<sequence>MASSATLLSTFSSSAQYLINGMSCSDKQRSLLLIRPISALSEKPSPSKTTALPMREIPGDCGLPFIGPMKDRIDFTYKQGRYEFFKSRIQKYDSTVFRTNVPPGPFISPDPKVVALLDGKSFPTLFDVSKVEKRDLFVGTFMPSTDLTGGYRVLSYLDPSEPNHGKLKQLIFFVLTYRRDRVIPEFQSTFSALFGSLETELSSKGKAEFGPLNEQASFNFLARAFFGADPGKTKLGTEAPGLIGKWVLWQLGPILTLGLPMLVEELLLRTFPLPTFLVKRDYQKLYDFFYQVSGPVLEEAERLGISREEACHNLIFAICFNSFGGMKIFFPTLMKSIGRAGSKLHLQLAEEIRSAIEANGGKVSIRAMEEMPLMKSVVYEAFRLDPPVPFQYGTAKEDMVVESHDAAFAVKKGETLFGFQPFATRDPRMFERGEEFVPDRFVGEEGGKLLRHVLWSNGPETESPTVANKQCAGKDFVVLAARLFVVELFRRYDSFGIEVGRSSLGVAVTVTSLKRASF</sequence>
<dbReference type="GO" id="GO:0004497">
    <property type="term" value="F:monooxygenase activity"/>
    <property type="evidence" value="ECO:0007669"/>
    <property type="project" value="InterPro"/>
</dbReference>
<keyword evidence="8" id="KW-0443">Lipid metabolism</keyword>
<reference evidence="12 13" key="1">
    <citation type="submission" date="2021-07" db="EMBL/GenBank/DDBJ databases">
        <title>The Aristolochia fimbriata genome: insights into angiosperm evolution, floral development and chemical biosynthesis.</title>
        <authorList>
            <person name="Jiao Y."/>
        </authorList>
    </citation>
    <scope>NUCLEOTIDE SEQUENCE [LARGE SCALE GENOMIC DNA]</scope>
    <source>
        <strain evidence="12">IBCAS-2021</strain>
        <tissue evidence="12">Leaf</tissue>
    </source>
</reference>
<accession>A0AAV7DWW5</accession>
<dbReference type="GO" id="GO:0006633">
    <property type="term" value="P:fatty acid biosynthetic process"/>
    <property type="evidence" value="ECO:0007669"/>
    <property type="project" value="UniProtKB-KW"/>
</dbReference>
<comment type="similarity">
    <text evidence="1">Belongs to the cytochrome P450 family.</text>
</comment>
<dbReference type="CDD" id="cd11071">
    <property type="entry name" value="CYP74"/>
    <property type="match status" value="1"/>
</dbReference>
<dbReference type="GO" id="GO:0016705">
    <property type="term" value="F:oxidoreductase activity, acting on paired donors, with incorporation or reduction of molecular oxygen"/>
    <property type="evidence" value="ECO:0007669"/>
    <property type="project" value="InterPro"/>
</dbReference>
<keyword evidence="9" id="KW-0275">Fatty acid biosynthesis</keyword>
<evidence type="ECO:0000256" key="10">
    <source>
        <dbReference type="ARBA" id="ARBA00023239"/>
    </source>
</evidence>
<evidence type="ECO:0000313" key="13">
    <source>
        <dbReference type="Proteomes" id="UP000825729"/>
    </source>
</evidence>
<evidence type="ECO:0000256" key="8">
    <source>
        <dbReference type="ARBA" id="ARBA00023098"/>
    </source>
</evidence>
<dbReference type="InterPro" id="IPR036396">
    <property type="entry name" value="Cyt_P450_sf"/>
</dbReference>
<evidence type="ECO:0000256" key="4">
    <source>
        <dbReference type="ARBA" id="ARBA00022723"/>
    </source>
</evidence>
<dbReference type="GO" id="GO:0031408">
    <property type="term" value="P:oxylipin biosynthetic process"/>
    <property type="evidence" value="ECO:0007669"/>
    <property type="project" value="UniProtKB-KW"/>
</dbReference>
<keyword evidence="7 11" id="KW-0408">Iron</keyword>
<gene>
    <name evidence="12" type="ORF">H6P81_020983</name>
</gene>
<keyword evidence="4 11" id="KW-0479">Metal-binding</keyword>
<evidence type="ECO:0000256" key="6">
    <source>
        <dbReference type="ARBA" id="ARBA00022832"/>
    </source>
</evidence>
<feature type="binding site" description="axial binding residue" evidence="11">
    <location>
        <position position="471"/>
    </location>
    <ligand>
        <name>heme</name>
        <dbReference type="ChEBI" id="CHEBI:30413"/>
    </ligand>
    <ligandPart>
        <name>Fe</name>
        <dbReference type="ChEBI" id="CHEBI:18248"/>
    </ligandPart>
</feature>
<keyword evidence="13" id="KW-1185">Reference proteome</keyword>
<evidence type="ECO:0000256" key="11">
    <source>
        <dbReference type="PIRSR" id="PIRSR602403-1"/>
    </source>
</evidence>
<evidence type="ECO:0000256" key="1">
    <source>
        <dbReference type="ARBA" id="ARBA00010617"/>
    </source>
</evidence>
<evidence type="ECO:0000256" key="2">
    <source>
        <dbReference type="ARBA" id="ARBA00022516"/>
    </source>
</evidence>
<evidence type="ECO:0008006" key="14">
    <source>
        <dbReference type="Google" id="ProtNLM"/>
    </source>
</evidence>
<dbReference type="EMBL" id="JAINDJ010000008">
    <property type="protein sequence ID" value="KAG9440818.1"/>
    <property type="molecule type" value="Genomic_DNA"/>
</dbReference>
<dbReference type="InterPro" id="IPR002403">
    <property type="entry name" value="Cyt_P450_E_grp-IV"/>
</dbReference>
<keyword evidence="6" id="KW-0276">Fatty acid metabolism</keyword>
<proteinExistence type="inferred from homology"/>
<dbReference type="GO" id="GO:0020037">
    <property type="term" value="F:heme binding"/>
    <property type="evidence" value="ECO:0007669"/>
    <property type="project" value="InterPro"/>
</dbReference>
<dbReference type="PANTHER" id="PTHR24286:SF255">
    <property type="entry name" value="ALLENE OXIDE SYNTHASE, CHLOROPLASTIC"/>
    <property type="match status" value="1"/>
</dbReference>
<dbReference type="FunFam" id="1.10.630.10:FF:000024">
    <property type="entry name" value="Allene oxide synthase, chloroplastic"/>
    <property type="match status" value="1"/>
</dbReference>
<dbReference type="Pfam" id="PF00067">
    <property type="entry name" value="p450"/>
    <property type="match status" value="1"/>
</dbReference>
<dbReference type="GO" id="GO:0016829">
    <property type="term" value="F:lyase activity"/>
    <property type="evidence" value="ECO:0007669"/>
    <property type="project" value="UniProtKB-KW"/>
</dbReference>
<evidence type="ECO:0000313" key="12">
    <source>
        <dbReference type="EMBL" id="KAG9440818.1"/>
    </source>
</evidence>
<keyword evidence="3 11" id="KW-0349">Heme</keyword>